<evidence type="ECO:0000256" key="8">
    <source>
        <dbReference type="ARBA" id="ARBA00023224"/>
    </source>
</evidence>
<dbReference type="PROSITE" id="PS50262">
    <property type="entry name" value="G_PROTEIN_RECEP_F1_2"/>
    <property type="match status" value="1"/>
</dbReference>
<dbReference type="Proteomes" id="UP001163046">
    <property type="component" value="Unassembled WGS sequence"/>
</dbReference>
<gene>
    <name evidence="12" type="ORF">OS493_011986</name>
</gene>
<keyword evidence="3 9" id="KW-0812">Transmembrane</keyword>
<dbReference type="Pfam" id="PF00001">
    <property type="entry name" value="7tm_1"/>
    <property type="match status" value="1"/>
</dbReference>
<dbReference type="SUPFAM" id="SSF81321">
    <property type="entry name" value="Family A G protein-coupled receptor-like"/>
    <property type="match status" value="1"/>
</dbReference>
<evidence type="ECO:0000256" key="4">
    <source>
        <dbReference type="ARBA" id="ARBA00022989"/>
    </source>
</evidence>
<name>A0A9X0A2M5_9CNID</name>
<evidence type="ECO:0000256" key="1">
    <source>
        <dbReference type="ARBA" id="ARBA00004651"/>
    </source>
</evidence>
<keyword evidence="7 9" id="KW-0675">Receptor</keyword>
<dbReference type="OrthoDB" id="5989093at2759"/>
<comment type="similarity">
    <text evidence="9">Belongs to the G-protein coupled receptor 1 family.</text>
</comment>
<evidence type="ECO:0000313" key="13">
    <source>
        <dbReference type="Proteomes" id="UP001163046"/>
    </source>
</evidence>
<comment type="subcellular location">
    <subcellularLocation>
        <location evidence="1">Cell membrane</location>
        <topology evidence="1">Multi-pass membrane protein</topology>
    </subcellularLocation>
</comment>
<proteinExistence type="inferred from homology"/>
<keyword evidence="2" id="KW-1003">Cell membrane</keyword>
<dbReference type="PROSITE" id="PS00237">
    <property type="entry name" value="G_PROTEIN_RECEP_F1_1"/>
    <property type="match status" value="1"/>
</dbReference>
<dbReference type="GO" id="GO:0004993">
    <property type="term" value="F:G protein-coupled serotonin receptor activity"/>
    <property type="evidence" value="ECO:0007669"/>
    <property type="project" value="TreeGrafter"/>
</dbReference>
<feature type="domain" description="G-protein coupled receptors family 1 profile" evidence="11">
    <location>
        <begin position="37"/>
        <end position="152"/>
    </location>
</feature>
<keyword evidence="6 10" id="KW-0472">Membrane</keyword>
<keyword evidence="4 10" id="KW-1133">Transmembrane helix</keyword>
<dbReference type="PRINTS" id="PR00237">
    <property type="entry name" value="GPCRRHODOPSN"/>
</dbReference>
<keyword evidence="5 9" id="KW-0297">G-protein coupled receptor</keyword>
<evidence type="ECO:0000256" key="9">
    <source>
        <dbReference type="RuleBase" id="RU000688"/>
    </source>
</evidence>
<dbReference type="AlphaFoldDB" id="A0A9X0A2M5"/>
<feature type="transmembrane region" description="Helical" evidence="10">
    <location>
        <begin position="57"/>
        <end position="75"/>
    </location>
</feature>
<comment type="caution">
    <text evidence="12">The sequence shown here is derived from an EMBL/GenBank/DDBJ whole genome shotgun (WGS) entry which is preliminary data.</text>
</comment>
<dbReference type="InterPro" id="IPR000276">
    <property type="entry name" value="GPCR_Rhodpsn"/>
</dbReference>
<evidence type="ECO:0000256" key="10">
    <source>
        <dbReference type="SAM" id="Phobius"/>
    </source>
</evidence>
<protein>
    <recommendedName>
        <fullName evidence="11">G-protein coupled receptors family 1 profile domain-containing protein</fullName>
    </recommendedName>
</protein>
<sequence length="152" mass="16385">MSLFGEYPCINQTIPPSYISFTSASISVALSLFTIAGNILVVLAIFVDPNKDLKSPFNYFVANLAISDLVVGFVVDPMSVAFHVSEGVAKEYPAALVYIHMPYFISCTASVLSLAALTVDRCLAITSPLSYRTKLNPKRAGFCGSWHLGILA</sequence>
<dbReference type="GO" id="GO:0030425">
    <property type="term" value="C:dendrite"/>
    <property type="evidence" value="ECO:0007669"/>
    <property type="project" value="TreeGrafter"/>
</dbReference>
<dbReference type="InterPro" id="IPR017452">
    <property type="entry name" value="GPCR_Rhodpsn_7TM"/>
</dbReference>
<dbReference type="GO" id="GO:0045202">
    <property type="term" value="C:synapse"/>
    <property type="evidence" value="ECO:0007669"/>
    <property type="project" value="GOC"/>
</dbReference>
<evidence type="ECO:0000256" key="7">
    <source>
        <dbReference type="ARBA" id="ARBA00023170"/>
    </source>
</evidence>
<dbReference type="GO" id="GO:0030594">
    <property type="term" value="F:neurotransmitter receptor activity"/>
    <property type="evidence" value="ECO:0007669"/>
    <property type="project" value="TreeGrafter"/>
</dbReference>
<feature type="transmembrane region" description="Helical" evidence="10">
    <location>
        <begin position="95"/>
        <end position="119"/>
    </location>
</feature>
<accession>A0A9X0A2M5</accession>
<keyword evidence="13" id="KW-1185">Reference proteome</keyword>
<dbReference type="GO" id="GO:0007268">
    <property type="term" value="P:chemical synaptic transmission"/>
    <property type="evidence" value="ECO:0007669"/>
    <property type="project" value="TreeGrafter"/>
</dbReference>
<dbReference type="GO" id="GO:0007187">
    <property type="term" value="P:G protein-coupled receptor signaling pathway, coupled to cyclic nucleotide second messenger"/>
    <property type="evidence" value="ECO:0007669"/>
    <property type="project" value="TreeGrafter"/>
</dbReference>
<evidence type="ECO:0000256" key="5">
    <source>
        <dbReference type="ARBA" id="ARBA00023040"/>
    </source>
</evidence>
<feature type="transmembrane region" description="Helical" evidence="10">
    <location>
        <begin position="24"/>
        <end position="45"/>
    </location>
</feature>
<evidence type="ECO:0000256" key="3">
    <source>
        <dbReference type="ARBA" id="ARBA00022692"/>
    </source>
</evidence>
<organism evidence="12 13">
    <name type="scientific">Desmophyllum pertusum</name>
    <dbReference type="NCBI Taxonomy" id="174260"/>
    <lineage>
        <taxon>Eukaryota</taxon>
        <taxon>Metazoa</taxon>
        <taxon>Cnidaria</taxon>
        <taxon>Anthozoa</taxon>
        <taxon>Hexacorallia</taxon>
        <taxon>Scleractinia</taxon>
        <taxon>Caryophylliina</taxon>
        <taxon>Caryophylliidae</taxon>
        <taxon>Desmophyllum</taxon>
    </lineage>
</organism>
<dbReference type="EMBL" id="MU825401">
    <property type="protein sequence ID" value="KAJ7392328.1"/>
    <property type="molecule type" value="Genomic_DNA"/>
</dbReference>
<dbReference type="Gene3D" id="1.20.1070.10">
    <property type="entry name" value="Rhodopsin 7-helix transmembrane proteins"/>
    <property type="match status" value="1"/>
</dbReference>
<evidence type="ECO:0000256" key="2">
    <source>
        <dbReference type="ARBA" id="ARBA00022475"/>
    </source>
</evidence>
<dbReference type="GO" id="GO:0005886">
    <property type="term" value="C:plasma membrane"/>
    <property type="evidence" value="ECO:0007669"/>
    <property type="project" value="UniProtKB-SubCell"/>
</dbReference>
<evidence type="ECO:0000259" key="11">
    <source>
        <dbReference type="PROSITE" id="PS50262"/>
    </source>
</evidence>
<reference evidence="12" key="1">
    <citation type="submission" date="2023-01" db="EMBL/GenBank/DDBJ databases">
        <title>Genome assembly of the deep-sea coral Lophelia pertusa.</title>
        <authorList>
            <person name="Herrera S."/>
            <person name="Cordes E."/>
        </authorList>
    </citation>
    <scope>NUCLEOTIDE SEQUENCE</scope>
    <source>
        <strain evidence="12">USNM1676648</strain>
        <tissue evidence="12">Polyp</tissue>
    </source>
</reference>
<evidence type="ECO:0000256" key="6">
    <source>
        <dbReference type="ARBA" id="ARBA00023136"/>
    </source>
</evidence>
<keyword evidence="8 9" id="KW-0807">Transducer</keyword>
<evidence type="ECO:0000313" key="12">
    <source>
        <dbReference type="EMBL" id="KAJ7392328.1"/>
    </source>
</evidence>
<dbReference type="PANTHER" id="PTHR24247">
    <property type="entry name" value="5-HYDROXYTRYPTAMINE RECEPTOR"/>
    <property type="match status" value="1"/>
</dbReference>